<reference evidence="1 2" key="1">
    <citation type="submission" date="2016-04" db="EMBL/GenBank/DDBJ databases">
        <authorList>
            <person name="Evans L.H."/>
            <person name="Alamgir A."/>
            <person name="Owens N."/>
            <person name="Weber N.D."/>
            <person name="Virtaneva K."/>
            <person name="Barbian K."/>
            <person name="Babar A."/>
            <person name="Rosenke K."/>
        </authorList>
    </citation>
    <scope>NUCLEOTIDE SEQUENCE [LARGE SCALE GENOMIC DNA]</scope>
    <source>
        <strain evidence="2">S5(T) (JCM 30642 \VKM B-2941)</strain>
    </source>
</reference>
<accession>A0A1N5UDH6</accession>
<organism evidence="1 2">
    <name type="scientific">Cuniculiplasma divulgatum</name>
    <dbReference type="NCBI Taxonomy" id="1673428"/>
    <lineage>
        <taxon>Archaea</taxon>
        <taxon>Methanobacteriati</taxon>
        <taxon>Thermoplasmatota</taxon>
        <taxon>Thermoplasmata</taxon>
        <taxon>Thermoplasmatales</taxon>
        <taxon>Cuniculiplasmataceae</taxon>
        <taxon>Cuniculiplasma</taxon>
    </lineage>
</organism>
<dbReference type="RefSeq" id="WP_277868670.1">
    <property type="nucleotide sequence ID" value="NZ_LT671858.1"/>
</dbReference>
<dbReference type="GeneID" id="79719207"/>
<sequence length="40" mass="4728">MKMSNNGIETIRRILDNGLTYYIIRVIVWAGNKIFRDEVN</sequence>
<name>A0A1N5UDH6_9ARCH</name>
<evidence type="ECO:0000313" key="2">
    <source>
        <dbReference type="Proteomes" id="UP000195607"/>
    </source>
</evidence>
<evidence type="ECO:0000313" key="1">
    <source>
        <dbReference type="EMBL" id="SIM58616.1"/>
    </source>
</evidence>
<gene>
    <name evidence="1" type="ORF">CSP5_0906</name>
</gene>
<dbReference type="EMBL" id="LT671858">
    <property type="protein sequence ID" value="SIM58616.1"/>
    <property type="molecule type" value="Genomic_DNA"/>
</dbReference>
<dbReference type="AlphaFoldDB" id="A0A1N5UDH6"/>
<dbReference type="Proteomes" id="UP000195607">
    <property type="component" value="Chromosome I"/>
</dbReference>
<proteinExistence type="predicted"/>
<protein>
    <submittedName>
        <fullName evidence="1">Uncharacterized protein</fullName>
    </submittedName>
</protein>